<feature type="compositionally biased region" description="Pro residues" evidence="1">
    <location>
        <begin position="30"/>
        <end position="40"/>
    </location>
</feature>
<evidence type="ECO:0000313" key="2">
    <source>
        <dbReference type="EMBL" id="KAH7038542.1"/>
    </source>
</evidence>
<evidence type="ECO:0000256" key="1">
    <source>
        <dbReference type="SAM" id="MobiDB-lite"/>
    </source>
</evidence>
<protein>
    <submittedName>
        <fullName evidence="2">Uncharacterized protein</fullName>
    </submittedName>
</protein>
<name>A0ABQ8FZG0_9PEZI</name>
<proteinExistence type="predicted"/>
<feature type="region of interest" description="Disordered" evidence="1">
    <location>
        <begin position="218"/>
        <end position="269"/>
    </location>
</feature>
<sequence>MGARARGARHAASGQVIFTALRSQAGPRQRSPPAPAPAPRPVRSRATTWQQPPPHRSSWRAVLANTRGAQQQQQQQQQQQRPRAHPRAAVAQSSTPCEQQAAPRPAELEPGNSLNDPSRISPISAARPHRFSRAQLRHQPARCPPARQPSRPRALVPARRWLDDQGGRRQRRQGRRPRIQPVVASAWPRERLGVAEACGRPRRIPWVWRLLRQSVRAGDRYSHSRANVPAASCPPAQRRQLQKTRRKPATVAPSADAGSSPPGDSMTERHCACFKRAEAR</sequence>
<comment type="caution">
    <text evidence="2">The sequence shown here is derived from an EMBL/GenBank/DDBJ whole genome shotgun (WGS) entry which is preliminary data.</text>
</comment>
<feature type="compositionally biased region" description="Basic residues" evidence="1">
    <location>
        <begin position="168"/>
        <end position="178"/>
    </location>
</feature>
<keyword evidence="3" id="KW-1185">Reference proteome</keyword>
<gene>
    <name evidence="2" type="ORF">B0J12DRAFT_764991</name>
</gene>
<accession>A0ABQ8FZG0</accession>
<feature type="region of interest" description="Disordered" evidence="1">
    <location>
        <begin position="1"/>
        <end position="180"/>
    </location>
</feature>
<feature type="compositionally biased region" description="Basic residues" evidence="1">
    <location>
        <begin position="127"/>
        <end position="140"/>
    </location>
</feature>
<dbReference type="Proteomes" id="UP000774617">
    <property type="component" value="Unassembled WGS sequence"/>
</dbReference>
<reference evidence="2 3" key="1">
    <citation type="journal article" date="2021" name="Nat. Commun.">
        <title>Genetic determinants of endophytism in the Arabidopsis root mycobiome.</title>
        <authorList>
            <person name="Mesny F."/>
            <person name="Miyauchi S."/>
            <person name="Thiergart T."/>
            <person name="Pickel B."/>
            <person name="Atanasova L."/>
            <person name="Karlsson M."/>
            <person name="Huettel B."/>
            <person name="Barry K.W."/>
            <person name="Haridas S."/>
            <person name="Chen C."/>
            <person name="Bauer D."/>
            <person name="Andreopoulos W."/>
            <person name="Pangilinan J."/>
            <person name="LaButti K."/>
            <person name="Riley R."/>
            <person name="Lipzen A."/>
            <person name="Clum A."/>
            <person name="Drula E."/>
            <person name="Henrissat B."/>
            <person name="Kohler A."/>
            <person name="Grigoriev I.V."/>
            <person name="Martin F.M."/>
            <person name="Hacquard S."/>
        </authorList>
    </citation>
    <scope>NUCLEOTIDE SEQUENCE [LARGE SCALE GENOMIC DNA]</scope>
    <source>
        <strain evidence="2 3">MPI-SDFR-AT-0080</strain>
    </source>
</reference>
<feature type="compositionally biased region" description="Low complexity" evidence="1">
    <location>
        <begin position="70"/>
        <end position="80"/>
    </location>
</feature>
<feature type="compositionally biased region" description="Low complexity" evidence="1">
    <location>
        <begin position="1"/>
        <end position="14"/>
    </location>
</feature>
<organism evidence="2 3">
    <name type="scientific">Macrophomina phaseolina</name>
    <dbReference type="NCBI Taxonomy" id="35725"/>
    <lineage>
        <taxon>Eukaryota</taxon>
        <taxon>Fungi</taxon>
        <taxon>Dikarya</taxon>
        <taxon>Ascomycota</taxon>
        <taxon>Pezizomycotina</taxon>
        <taxon>Dothideomycetes</taxon>
        <taxon>Dothideomycetes incertae sedis</taxon>
        <taxon>Botryosphaeriales</taxon>
        <taxon>Botryosphaeriaceae</taxon>
        <taxon>Macrophomina</taxon>
    </lineage>
</organism>
<dbReference type="EMBL" id="JAGTJR010000033">
    <property type="protein sequence ID" value="KAH7038542.1"/>
    <property type="molecule type" value="Genomic_DNA"/>
</dbReference>
<evidence type="ECO:0000313" key="3">
    <source>
        <dbReference type="Proteomes" id="UP000774617"/>
    </source>
</evidence>